<feature type="region of interest" description="Disordered" evidence="1">
    <location>
        <begin position="241"/>
        <end position="399"/>
    </location>
</feature>
<dbReference type="EMBL" id="JANAWD010001708">
    <property type="protein sequence ID" value="KAJ3472855.1"/>
    <property type="molecule type" value="Genomic_DNA"/>
</dbReference>
<comment type="caution">
    <text evidence="2">The sequence shown here is derived from an EMBL/GenBank/DDBJ whole genome shotgun (WGS) entry which is preliminary data.</text>
</comment>
<feature type="compositionally biased region" description="Basic and acidic residues" evidence="1">
    <location>
        <begin position="283"/>
        <end position="292"/>
    </location>
</feature>
<dbReference type="Proteomes" id="UP001212997">
    <property type="component" value="Unassembled WGS sequence"/>
</dbReference>
<evidence type="ECO:0000313" key="3">
    <source>
        <dbReference type="Proteomes" id="UP001212997"/>
    </source>
</evidence>
<protein>
    <submittedName>
        <fullName evidence="2">Uncharacterized protein</fullName>
    </submittedName>
</protein>
<proteinExistence type="predicted"/>
<feature type="region of interest" description="Disordered" evidence="1">
    <location>
        <begin position="1"/>
        <end position="93"/>
    </location>
</feature>
<evidence type="ECO:0000256" key="1">
    <source>
        <dbReference type="SAM" id="MobiDB-lite"/>
    </source>
</evidence>
<dbReference type="AlphaFoldDB" id="A0AAD5UNE4"/>
<feature type="compositionally biased region" description="Basic and acidic residues" evidence="1">
    <location>
        <begin position="374"/>
        <end position="386"/>
    </location>
</feature>
<feature type="compositionally biased region" description="Acidic residues" evidence="1">
    <location>
        <begin position="151"/>
        <end position="206"/>
    </location>
</feature>
<feature type="compositionally biased region" description="Basic and acidic residues" evidence="1">
    <location>
        <begin position="49"/>
        <end position="68"/>
    </location>
</feature>
<feature type="compositionally biased region" description="Polar residues" evidence="1">
    <location>
        <begin position="264"/>
        <end position="278"/>
    </location>
</feature>
<feature type="compositionally biased region" description="Gly residues" evidence="1">
    <location>
        <begin position="387"/>
        <end position="399"/>
    </location>
</feature>
<organism evidence="2 3">
    <name type="scientific">Meripilus lineatus</name>
    <dbReference type="NCBI Taxonomy" id="2056292"/>
    <lineage>
        <taxon>Eukaryota</taxon>
        <taxon>Fungi</taxon>
        <taxon>Dikarya</taxon>
        <taxon>Basidiomycota</taxon>
        <taxon>Agaricomycotina</taxon>
        <taxon>Agaricomycetes</taxon>
        <taxon>Polyporales</taxon>
        <taxon>Meripilaceae</taxon>
        <taxon>Meripilus</taxon>
    </lineage>
</organism>
<feature type="region of interest" description="Disordered" evidence="1">
    <location>
        <begin position="109"/>
        <end position="224"/>
    </location>
</feature>
<feature type="compositionally biased region" description="Basic and acidic residues" evidence="1">
    <location>
        <begin position="210"/>
        <end position="224"/>
    </location>
</feature>
<keyword evidence="3" id="KW-1185">Reference proteome</keyword>
<sequence>MAKKRDQADSGSSQRPAAKRQQRDDEPSSSDDASDPDQYAHTYNLRNSQKKDDRRPGKKAGLEKKTKQDIQAAAASKRAMKKSKGMKKEAQQQKYLAEVAEVAELLRRREAQNDAEDVLMDQEYRLSSDEDAFEPDTSAYERSKKTRPPTIDDEEWVDDKGDDEDDEESDEEGDDKDYEESDEEEADEGDDEKADEGDEKADDGGTETEQGERPNPKITPTEKKYLIVNALRRAVLGEDVDPIEPPQVRVFPIGPPRGKRRKSNSAIAKQKAPTSRWSASDVGLHEDWRERVQTVAKPPSSKPKSHKRTESKLEGLNDVDVVQERPPSPAIPSVRRFKTIPLRVEVSIPASSREENGPSTHIQPHYQVQFEGGRGQDDGEGRKGGEEGYGGGDGNRNGE</sequence>
<reference evidence="2" key="1">
    <citation type="submission" date="2022-07" db="EMBL/GenBank/DDBJ databases">
        <title>Genome Sequence of Physisporinus lineatus.</title>
        <authorList>
            <person name="Buettner E."/>
        </authorList>
    </citation>
    <scope>NUCLEOTIDE SEQUENCE</scope>
    <source>
        <strain evidence="2">VT162</strain>
    </source>
</reference>
<name>A0AAD5UNE4_9APHY</name>
<accession>A0AAD5UNE4</accession>
<gene>
    <name evidence="2" type="ORF">NLI96_g13224</name>
</gene>
<evidence type="ECO:0000313" key="2">
    <source>
        <dbReference type="EMBL" id="KAJ3472855.1"/>
    </source>
</evidence>